<dbReference type="AlphaFoldDB" id="A0A4Y7I6E7"/>
<dbReference type="PANTHER" id="PTHR35712:SF1">
    <property type="entry name" value="MYOSIN HEAVY CHAIN-LIKE PROTEIN"/>
    <property type="match status" value="1"/>
</dbReference>
<keyword evidence="4" id="KW-1185">Reference proteome</keyword>
<feature type="coiled-coil region" evidence="1">
    <location>
        <begin position="157"/>
        <end position="194"/>
    </location>
</feature>
<protein>
    <submittedName>
        <fullName evidence="3">Uncharacterized protein</fullName>
    </submittedName>
</protein>
<sequence length="675" mass="76576">MEMKNTGTVFFVSLSIFSVINQNGSDFLLCMEERLNNNASLISRIQQLEQERDALHKDIEQLCMQQSGPGFLAIATRLHFQRTAGLEQEIENLRKKLLACTRDNHNLQEELSEVYKIKNQLADLHSAEASKHLEAEKQLKFFQGCVASAFAERDHSVMEAEKAKETEEAMLQKLNDLQERVQELTSEDLEEKKRHTDLQIESVKLKEQNELLKQVIDKFFEIRQSSLGVLDDCDFENKCEYLLRDDPEMWSFDEDKEASTSSYIVMLEKELESLNISVGSLRNQAAMGLDIEDHLKKKVCELEKEKTLLYDAIKSQILELRHFHTQNRFEVTSFLEQEKNQFNSILDAVQERIQFQASLMKSSEHEQTVAKLDDLECRDVHITTDTGLVPQSPPALPKALGDEVGDTSDNLAQALQEKVSALLLLSQQDEKQLLERNVNAALQEKMDELQKNLLQVTNEKVKALLELAQLRQEYQVLQEDIIHERKQGNHLADTGEKNISTQEREVGKLTNLLRKTYLSRWVGRQDPNESGGQTINKSNNSVDYARLRVENATLKESIETMEHLTSSIHRLRLSLVKAKDSSISLDPVTDSIQALNDIINEAKLIKTALGSSLPVSWSSEAENGTDISESSTDTSSERPDFVSTSGLEMVELLILAAQTLVANVNLLSVLPPQQE</sequence>
<dbReference type="PANTHER" id="PTHR35712">
    <property type="entry name" value="MYOSIN HEAVY CHAIN-LIKE PROTEIN"/>
    <property type="match status" value="1"/>
</dbReference>
<evidence type="ECO:0000256" key="1">
    <source>
        <dbReference type="SAM" id="Coils"/>
    </source>
</evidence>
<dbReference type="Gramene" id="RZC44384">
    <property type="protein sequence ID" value="RZC44384"/>
    <property type="gene ID" value="C5167_037331"/>
</dbReference>
<feature type="compositionally biased region" description="Low complexity" evidence="2">
    <location>
        <begin position="625"/>
        <end position="634"/>
    </location>
</feature>
<dbReference type="OMA" id="QNNLRMG"/>
<feature type="coiled-coil region" evidence="1">
    <location>
        <begin position="31"/>
        <end position="110"/>
    </location>
</feature>
<dbReference type="EMBL" id="CM010715">
    <property type="protein sequence ID" value="RZC44384.1"/>
    <property type="molecule type" value="Genomic_DNA"/>
</dbReference>
<accession>A0A4Y7I6E7</accession>
<evidence type="ECO:0000256" key="2">
    <source>
        <dbReference type="SAM" id="MobiDB-lite"/>
    </source>
</evidence>
<proteinExistence type="predicted"/>
<evidence type="ECO:0000313" key="4">
    <source>
        <dbReference type="Proteomes" id="UP000316621"/>
    </source>
</evidence>
<dbReference type="Proteomes" id="UP000316621">
    <property type="component" value="Chromosome 1"/>
</dbReference>
<dbReference type="STRING" id="3469.A0A4Y7I6E7"/>
<evidence type="ECO:0000313" key="3">
    <source>
        <dbReference type="EMBL" id="RZC44384.1"/>
    </source>
</evidence>
<organism evidence="3 4">
    <name type="scientific">Papaver somniferum</name>
    <name type="common">Opium poppy</name>
    <dbReference type="NCBI Taxonomy" id="3469"/>
    <lineage>
        <taxon>Eukaryota</taxon>
        <taxon>Viridiplantae</taxon>
        <taxon>Streptophyta</taxon>
        <taxon>Embryophyta</taxon>
        <taxon>Tracheophyta</taxon>
        <taxon>Spermatophyta</taxon>
        <taxon>Magnoliopsida</taxon>
        <taxon>Ranunculales</taxon>
        <taxon>Papaveraceae</taxon>
        <taxon>Papaveroideae</taxon>
        <taxon>Papaver</taxon>
    </lineage>
</organism>
<feature type="coiled-coil region" evidence="1">
    <location>
        <begin position="424"/>
        <end position="487"/>
    </location>
</feature>
<reference evidence="3 4" key="1">
    <citation type="journal article" date="2018" name="Science">
        <title>The opium poppy genome and morphinan production.</title>
        <authorList>
            <person name="Guo L."/>
            <person name="Winzer T."/>
            <person name="Yang X."/>
            <person name="Li Y."/>
            <person name="Ning Z."/>
            <person name="He Z."/>
            <person name="Teodor R."/>
            <person name="Lu Y."/>
            <person name="Bowser T.A."/>
            <person name="Graham I.A."/>
            <person name="Ye K."/>
        </authorList>
    </citation>
    <scope>NUCLEOTIDE SEQUENCE [LARGE SCALE GENOMIC DNA]</scope>
    <source>
        <strain evidence="4">cv. HN1</strain>
        <tissue evidence="3">Leaves</tissue>
    </source>
</reference>
<keyword evidence="1" id="KW-0175">Coiled coil</keyword>
<feature type="region of interest" description="Disordered" evidence="2">
    <location>
        <begin position="617"/>
        <end position="641"/>
    </location>
</feature>
<gene>
    <name evidence="3" type="ORF">C5167_037331</name>
</gene>
<name>A0A4Y7I6E7_PAPSO</name>